<accession>A0A6G3SYB0</accession>
<evidence type="ECO:0000259" key="1">
    <source>
        <dbReference type="PROSITE" id="PS51819"/>
    </source>
</evidence>
<evidence type="ECO:0000313" key="3">
    <source>
        <dbReference type="EMBL" id="NEB98692.1"/>
    </source>
</evidence>
<gene>
    <name evidence="2" type="ORF">G3I43_28135</name>
    <name evidence="3" type="ORF">G3I58_12015</name>
    <name evidence="4" type="ORF">OG367_28160</name>
</gene>
<dbReference type="Pfam" id="PF00903">
    <property type="entry name" value="Glyoxalase"/>
    <property type="match status" value="1"/>
</dbReference>
<keyword evidence="6" id="KW-1185">Reference proteome</keyword>
<dbReference type="CDD" id="cd06587">
    <property type="entry name" value="VOC"/>
    <property type="match status" value="1"/>
</dbReference>
<sequence>MTNAIGPNFLTLQVRDVERARRFYTEVVGFKETESKVPTAAVLETEPIKIALRQATVDLDSVTELGWGVVLWIKAKDPDGLAKTVADHGVTITKPPCDGFCGREFQFKDPDGYELTVYEG</sequence>
<dbReference type="InterPro" id="IPR004360">
    <property type="entry name" value="Glyas_Fos-R_dOase_dom"/>
</dbReference>
<dbReference type="InterPro" id="IPR029068">
    <property type="entry name" value="Glyas_Bleomycin-R_OHBP_Dase"/>
</dbReference>
<organism evidence="2">
    <name type="scientific">Streptomyces anulatus</name>
    <name type="common">Streptomyces chrysomallus</name>
    <dbReference type="NCBI Taxonomy" id="1892"/>
    <lineage>
        <taxon>Bacteria</taxon>
        <taxon>Bacillati</taxon>
        <taxon>Actinomycetota</taxon>
        <taxon>Actinomycetes</taxon>
        <taxon>Kitasatosporales</taxon>
        <taxon>Streptomycetaceae</taxon>
        <taxon>Streptomyces</taxon>
    </lineage>
</organism>
<name>A0A6G3SYB0_STRAQ</name>
<reference evidence="4" key="2">
    <citation type="submission" date="2022-10" db="EMBL/GenBank/DDBJ databases">
        <title>The complete genomes of actinobacterial strains from the NBC collection.</title>
        <authorList>
            <person name="Joergensen T.S."/>
            <person name="Alvarez Arevalo M."/>
            <person name="Sterndorff E.B."/>
            <person name="Faurdal D."/>
            <person name="Vuksanovic O."/>
            <person name="Mourched A.-S."/>
            <person name="Charusanti P."/>
            <person name="Shaw S."/>
            <person name="Blin K."/>
            <person name="Weber T."/>
        </authorList>
    </citation>
    <scope>NUCLEOTIDE SEQUENCE</scope>
    <source>
        <strain evidence="4">NBC_01436</strain>
    </source>
</reference>
<dbReference type="Proteomes" id="UP000470951">
    <property type="component" value="Unassembled WGS sequence"/>
</dbReference>
<feature type="domain" description="VOC" evidence="1">
    <location>
        <begin position="6"/>
        <end position="120"/>
    </location>
</feature>
<dbReference type="Gene3D" id="3.10.180.10">
    <property type="entry name" value="2,3-Dihydroxybiphenyl 1,2-Dioxygenase, domain 1"/>
    <property type="match status" value="1"/>
</dbReference>
<dbReference type="GeneID" id="65909862"/>
<protein>
    <submittedName>
        <fullName evidence="2">VOC family protein</fullName>
    </submittedName>
</protein>
<dbReference type="PANTHER" id="PTHR33993">
    <property type="entry name" value="GLYOXALASE-RELATED"/>
    <property type="match status" value="1"/>
</dbReference>
<dbReference type="EMBL" id="JAAGMS010000135">
    <property type="protein sequence ID" value="NEB98692.1"/>
    <property type="molecule type" value="Genomic_DNA"/>
</dbReference>
<dbReference type="InterPro" id="IPR052164">
    <property type="entry name" value="Anthracycline_SecMetBiosynth"/>
</dbReference>
<reference evidence="2 5" key="1">
    <citation type="submission" date="2020-01" db="EMBL/GenBank/DDBJ databases">
        <title>Insect and environment-associated Actinomycetes.</title>
        <authorList>
            <person name="Currrie C."/>
            <person name="Chevrette M."/>
            <person name="Carlson C."/>
            <person name="Stubbendieck R."/>
            <person name="Wendt-Pienkowski E."/>
        </authorList>
    </citation>
    <scope>NUCLEOTIDE SEQUENCE</scope>
    <source>
        <strain evidence="2">SID505</strain>
        <strain evidence="3 5">SID7903</strain>
    </source>
</reference>
<proteinExistence type="predicted"/>
<evidence type="ECO:0000313" key="4">
    <source>
        <dbReference type="EMBL" id="WUX39844.1"/>
    </source>
</evidence>
<dbReference type="EMBL" id="CP109491">
    <property type="protein sequence ID" value="WUX39844.1"/>
    <property type="molecule type" value="Genomic_DNA"/>
</dbReference>
<dbReference type="Proteomes" id="UP001431926">
    <property type="component" value="Chromosome"/>
</dbReference>
<dbReference type="EMBL" id="JAAGMK010000813">
    <property type="protein sequence ID" value="NEB88007.1"/>
    <property type="molecule type" value="Genomic_DNA"/>
</dbReference>
<evidence type="ECO:0000313" key="2">
    <source>
        <dbReference type="EMBL" id="NEB88007.1"/>
    </source>
</evidence>
<dbReference type="AlphaFoldDB" id="A0A6G3SYB0"/>
<dbReference type="InterPro" id="IPR037523">
    <property type="entry name" value="VOC_core"/>
</dbReference>
<evidence type="ECO:0000313" key="5">
    <source>
        <dbReference type="Proteomes" id="UP000470951"/>
    </source>
</evidence>
<dbReference type="RefSeq" id="WP_007449445.1">
    <property type="nucleotide sequence ID" value="NZ_BMVK01000001.1"/>
</dbReference>
<dbReference type="PROSITE" id="PS51819">
    <property type="entry name" value="VOC"/>
    <property type="match status" value="1"/>
</dbReference>
<evidence type="ECO:0000313" key="6">
    <source>
        <dbReference type="Proteomes" id="UP001431926"/>
    </source>
</evidence>
<dbReference type="SUPFAM" id="SSF54593">
    <property type="entry name" value="Glyoxalase/Bleomycin resistance protein/Dihydroxybiphenyl dioxygenase"/>
    <property type="match status" value="1"/>
</dbReference>
<dbReference type="PANTHER" id="PTHR33993:SF14">
    <property type="entry name" value="GB|AAF24581.1"/>
    <property type="match status" value="1"/>
</dbReference>